<dbReference type="CDD" id="cd23933">
    <property type="entry name" value="ALDH_C"/>
    <property type="match status" value="1"/>
</dbReference>
<feature type="binding site" evidence="3">
    <location>
        <position position="276"/>
    </location>
    <ligand>
        <name>NAD(+)</name>
        <dbReference type="ChEBI" id="CHEBI:57540"/>
    </ligand>
</feature>
<dbReference type="Proteomes" id="UP001056035">
    <property type="component" value="Chromosome"/>
</dbReference>
<comment type="catalytic activity">
    <reaction evidence="3">
        <text>acetaldehyde + NAD(+) + CoA = acetyl-CoA + NADH + H(+)</text>
        <dbReference type="Rhea" id="RHEA:23288"/>
        <dbReference type="ChEBI" id="CHEBI:15343"/>
        <dbReference type="ChEBI" id="CHEBI:15378"/>
        <dbReference type="ChEBI" id="CHEBI:57287"/>
        <dbReference type="ChEBI" id="CHEBI:57288"/>
        <dbReference type="ChEBI" id="CHEBI:57540"/>
        <dbReference type="ChEBI" id="CHEBI:57945"/>
        <dbReference type="EC" id="1.2.1.10"/>
    </reaction>
</comment>
<dbReference type="GO" id="GO:0008774">
    <property type="term" value="F:acetaldehyde dehydrogenase (acetylating) activity"/>
    <property type="evidence" value="ECO:0007669"/>
    <property type="project" value="UniProtKB-EC"/>
</dbReference>
<dbReference type="SMART" id="SM00859">
    <property type="entry name" value="Semialdhyde_dh"/>
    <property type="match status" value="1"/>
</dbReference>
<dbReference type="Pfam" id="PF01118">
    <property type="entry name" value="Semialdhyde_dh"/>
    <property type="match status" value="1"/>
</dbReference>
<protein>
    <recommendedName>
        <fullName evidence="3">Acetaldehyde dehydrogenase</fullName>
        <ecNumber evidence="3">1.2.1.10</ecNumber>
    </recommendedName>
    <alternativeName>
        <fullName evidence="3">Acetaldehyde dehydrogenase [acetylating]</fullName>
    </alternativeName>
</protein>
<dbReference type="RefSeq" id="WP_254570358.1">
    <property type="nucleotide sequence ID" value="NZ_CP098502.1"/>
</dbReference>
<keyword evidence="3 5" id="KW-0560">Oxidoreductase</keyword>
<keyword evidence="6" id="KW-1185">Reference proteome</keyword>
<evidence type="ECO:0000256" key="2">
    <source>
        <dbReference type="ARBA" id="ARBA00023027"/>
    </source>
</evidence>
<proteinExistence type="inferred from homology"/>
<dbReference type="InterPro" id="IPR000534">
    <property type="entry name" value="Semialdehyde_DH_NAD-bd"/>
</dbReference>
<dbReference type="NCBIfam" id="TIGR03215">
    <property type="entry name" value="ac_ald_DH_ac"/>
    <property type="match status" value="1"/>
</dbReference>
<dbReference type="Gene3D" id="3.30.360.10">
    <property type="entry name" value="Dihydrodipicolinate Reductase, domain 2"/>
    <property type="match status" value="1"/>
</dbReference>
<sequence>MSTPVKVAILGTGNIGTDLLMKLRAVDEIEVALFAGIDPASAGLARAAQLGVPVSHAGLEAILADDEVRIVFDATSAYAHREAAPRLQAAGKVAVDLTPAAVGPLVVPAVNLEEHAAAPNVNLITCGGQATIPIVAAINDAAPLAYAEMVSTIASLSAGPGTRKNIDEFTFTTARAIERVGGAQEGKAIMVLNPADPPILMRNTLYAVPAAGTLDEAAVRASIDARVAEVAAYVPGYRCKSVVVDEQDTRWGRVPVVIALLEVEGAGDFLPAYAGNLDIMTAAACRIGRRIAAELSPAAPSPTTEVPA</sequence>
<keyword evidence="2 3" id="KW-0520">NAD</keyword>
<dbReference type="Gene3D" id="3.40.50.720">
    <property type="entry name" value="NAD(P)-binding Rossmann-like Domain"/>
    <property type="match status" value="1"/>
</dbReference>
<feature type="active site" description="Acyl-thioester intermediate" evidence="3">
    <location>
        <position position="126"/>
    </location>
</feature>
<dbReference type="Pfam" id="PF09290">
    <property type="entry name" value="AcetDehyd-dimer"/>
    <property type="match status" value="1"/>
</dbReference>
<evidence type="ECO:0000256" key="3">
    <source>
        <dbReference type="HAMAP-Rule" id="MF_01657"/>
    </source>
</evidence>
<gene>
    <name evidence="5" type="ORF">NBH00_20095</name>
</gene>
<evidence type="ECO:0000313" key="6">
    <source>
        <dbReference type="Proteomes" id="UP001056035"/>
    </source>
</evidence>
<evidence type="ECO:0000259" key="4">
    <source>
        <dbReference type="SMART" id="SM00859"/>
    </source>
</evidence>
<dbReference type="HAMAP" id="MF_01657">
    <property type="entry name" value="Ac_ald_DH_ac"/>
    <property type="match status" value="1"/>
</dbReference>
<dbReference type="InterPro" id="IPR036291">
    <property type="entry name" value="NAD(P)-bd_dom_sf"/>
</dbReference>
<dbReference type="EMBL" id="CP098502">
    <property type="protein sequence ID" value="UTI63633.1"/>
    <property type="molecule type" value="Genomic_DNA"/>
</dbReference>
<feature type="binding site" evidence="3">
    <location>
        <begin position="12"/>
        <end position="15"/>
    </location>
    <ligand>
        <name>NAD(+)</name>
        <dbReference type="ChEBI" id="CHEBI:57540"/>
    </ligand>
</feature>
<dbReference type="PIRSF" id="PIRSF015689">
    <property type="entry name" value="Actaldh_dh_actl"/>
    <property type="match status" value="1"/>
</dbReference>
<evidence type="ECO:0000256" key="1">
    <source>
        <dbReference type="ARBA" id="ARBA00009244"/>
    </source>
</evidence>
<name>A0ABY5DNM7_9ACTN</name>
<comment type="similarity">
    <text evidence="1 3">Belongs to the acetaldehyde dehydrogenase family.</text>
</comment>
<accession>A0ABY5DNM7</accession>
<feature type="binding site" evidence="3">
    <location>
        <begin position="157"/>
        <end position="165"/>
    </location>
    <ligand>
        <name>NAD(+)</name>
        <dbReference type="ChEBI" id="CHEBI:57540"/>
    </ligand>
</feature>
<feature type="domain" description="Semialdehyde dehydrogenase NAD-binding" evidence="4">
    <location>
        <begin position="6"/>
        <end position="118"/>
    </location>
</feature>
<dbReference type="InterPro" id="IPR015426">
    <property type="entry name" value="Acetylaldehyde_DH_C"/>
</dbReference>
<organism evidence="5 6">
    <name type="scientific">Paraconexibacter antarcticus</name>
    <dbReference type="NCBI Taxonomy" id="2949664"/>
    <lineage>
        <taxon>Bacteria</taxon>
        <taxon>Bacillati</taxon>
        <taxon>Actinomycetota</taxon>
        <taxon>Thermoleophilia</taxon>
        <taxon>Solirubrobacterales</taxon>
        <taxon>Paraconexibacteraceae</taxon>
        <taxon>Paraconexibacter</taxon>
    </lineage>
</organism>
<reference evidence="5 6" key="1">
    <citation type="submission" date="2022-06" db="EMBL/GenBank/DDBJ databases">
        <title>Paraconexibacter antarcticus.</title>
        <authorList>
            <person name="Kim C.S."/>
        </authorList>
    </citation>
    <scope>NUCLEOTIDE SEQUENCE [LARGE SCALE GENOMIC DNA]</scope>
    <source>
        <strain evidence="5 6">02-257</strain>
    </source>
</reference>
<dbReference type="SUPFAM" id="SSF55347">
    <property type="entry name" value="Glyceraldehyde-3-phosphate dehydrogenase-like, C-terminal domain"/>
    <property type="match status" value="1"/>
</dbReference>
<evidence type="ECO:0000313" key="5">
    <source>
        <dbReference type="EMBL" id="UTI63633.1"/>
    </source>
</evidence>
<dbReference type="SUPFAM" id="SSF51735">
    <property type="entry name" value="NAD(P)-binding Rossmann-fold domains"/>
    <property type="match status" value="1"/>
</dbReference>
<dbReference type="InterPro" id="IPR003361">
    <property type="entry name" value="Acetaldehyde_dehydrogenase"/>
</dbReference>
<dbReference type="NCBIfam" id="NF006157">
    <property type="entry name" value="PRK08300.1"/>
    <property type="match status" value="1"/>
</dbReference>
<keyword evidence="3" id="KW-0058">Aromatic hydrocarbons catabolism</keyword>
<dbReference type="EC" id="1.2.1.10" evidence="3"/>